<dbReference type="InterPro" id="IPR019290">
    <property type="entry name" value="GlycosylTrfase-like_prok"/>
</dbReference>
<dbReference type="GO" id="GO:0016758">
    <property type="term" value="F:hexosyltransferase activity"/>
    <property type="evidence" value="ECO:0007669"/>
    <property type="project" value="UniProtKB-ARBA"/>
</dbReference>
<dbReference type="OrthoDB" id="9807209at2"/>
<proteinExistence type="predicted"/>
<dbReference type="Pfam" id="PF13641">
    <property type="entry name" value="Glyco_tranf_2_3"/>
    <property type="match status" value="1"/>
</dbReference>
<protein>
    <submittedName>
        <fullName evidence="4">Glycosyltransferase, GT2 family</fullName>
    </submittedName>
</protein>
<dbReference type="RefSeq" id="WP_073617161.1">
    <property type="nucleotide sequence ID" value="NZ_FRFE01000063.1"/>
</dbReference>
<dbReference type="AlphaFoldDB" id="A0A1M7YLV2"/>
<dbReference type="PANTHER" id="PTHR22916:SF71">
    <property type="entry name" value="GLYCOSYL TRANSFERASE"/>
    <property type="match status" value="1"/>
</dbReference>
<feature type="domain" description="Glycosyltransferase 2-like" evidence="2">
    <location>
        <begin position="157"/>
        <end position="272"/>
    </location>
</feature>
<evidence type="ECO:0000313" key="4">
    <source>
        <dbReference type="EMBL" id="SHO53578.1"/>
    </source>
</evidence>
<dbReference type="PANTHER" id="PTHR22916">
    <property type="entry name" value="GLYCOSYLTRANSFERASE"/>
    <property type="match status" value="1"/>
</dbReference>
<evidence type="ECO:0000259" key="3">
    <source>
        <dbReference type="Pfam" id="PF10111"/>
    </source>
</evidence>
<dbReference type="STRING" id="1121416.SAMN02745220_05212"/>
<name>A0A1M7YLV2_9BACT</name>
<keyword evidence="1" id="KW-0175">Coiled coil</keyword>
<dbReference type="Pfam" id="PF10111">
    <property type="entry name" value="Glyco_tranf_2_2"/>
    <property type="match status" value="1"/>
</dbReference>
<dbReference type="CDD" id="cd04186">
    <property type="entry name" value="GT_2_like_c"/>
    <property type="match status" value="1"/>
</dbReference>
<accession>A0A1M7YLV2</accession>
<keyword evidence="4" id="KW-0808">Transferase</keyword>
<dbReference type="InterPro" id="IPR029044">
    <property type="entry name" value="Nucleotide-diphossugar_trans"/>
</dbReference>
<reference evidence="4 5" key="1">
    <citation type="submission" date="2016-12" db="EMBL/GenBank/DDBJ databases">
        <authorList>
            <person name="Song W.-J."/>
            <person name="Kurnit D.M."/>
        </authorList>
    </citation>
    <scope>NUCLEOTIDE SEQUENCE [LARGE SCALE GENOMIC DNA]</scope>
    <source>
        <strain evidence="4 5">DSM 18488</strain>
    </source>
</reference>
<feature type="domain" description="Glycosyltransferase 2-like prokaryotic type" evidence="3">
    <location>
        <begin position="472"/>
        <end position="657"/>
    </location>
</feature>
<evidence type="ECO:0000256" key="1">
    <source>
        <dbReference type="SAM" id="Coils"/>
    </source>
</evidence>
<dbReference type="Proteomes" id="UP000184603">
    <property type="component" value="Unassembled WGS sequence"/>
</dbReference>
<organism evidence="4 5">
    <name type="scientific">Desulfopila aestuarii DSM 18488</name>
    <dbReference type="NCBI Taxonomy" id="1121416"/>
    <lineage>
        <taxon>Bacteria</taxon>
        <taxon>Pseudomonadati</taxon>
        <taxon>Thermodesulfobacteriota</taxon>
        <taxon>Desulfobulbia</taxon>
        <taxon>Desulfobulbales</taxon>
        <taxon>Desulfocapsaceae</taxon>
        <taxon>Desulfopila</taxon>
    </lineage>
</organism>
<dbReference type="InterPro" id="IPR001173">
    <property type="entry name" value="Glyco_trans_2-like"/>
</dbReference>
<gene>
    <name evidence="4" type="ORF">SAMN02745220_05212</name>
</gene>
<dbReference type="Gene3D" id="3.90.550.10">
    <property type="entry name" value="Spore Coat Polysaccharide Biosynthesis Protein SpsA, Chain A"/>
    <property type="match status" value="2"/>
</dbReference>
<dbReference type="Pfam" id="PF00535">
    <property type="entry name" value="Glycos_transf_2"/>
    <property type="match status" value="1"/>
</dbReference>
<evidence type="ECO:0000259" key="2">
    <source>
        <dbReference type="Pfam" id="PF00535"/>
    </source>
</evidence>
<dbReference type="EMBL" id="FRFE01000063">
    <property type="protein sequence ID" value="SHO53578.1"/>
    <property type="molecule type" value="Genomic_DNA"/>
</dbReference>
<sequence>MTVERVLCKDEKDELNQKLLRDKNELEIRLAETLRDYQKLQNEFAEVVNSNTWRMTYPLRTLIVRGRRASNYFNRLTEKIVSFIAGSLGYRQCVLLRANFFQNVKGHISCFIDNHFRDARIHRNTVVTRQMAIGRRERLQWYIRPSPPPNEHPLLDIGIVTYNNSKWLSLFINSLLNQQYPLDKITLIFVDHSSTDDSMSILTKMQTKYSTIFGGFTILQQENLGFGNGQNLAFNHSTAPYFLVSNVDLEFEPDAIVEIVKAAIKEGGNLGSLEFRQKPYEHPKYYDPITFDTIWSAHSCVLFRREALKTVGGYENKIFMYGEDTELSYRLKDHGFSVKYCPKSVVWHYYYRDNSPEELKPFQFKGNIIANSFIRLRYGSMADILQIPIMYLQLMKDRYRDSNQWQDIAECFCIVVKNIVYFLGSRKKSNVIFPFYNWDFERRRSGDFYKQHKCPNKNIPLVSVIVRTSPGRGHWLCETLITVATQTYSNIELIIIDQEGTTIEPMANQLCSSINFPFPFYYHTVNFEKRSSAWNKGASLSKGDYLVFLEDTDLLFADHVEILVNGLLNNKNYLAAYSSSIEVSYISNTVGDCQYYEIEYNLDYNYQRQFDRSVLLNKNYIHSNTVIINRSLYSKNGGFDENMEGVEDWDLWLRCSCMDDFLFIDKTTSLSRTASQIEI</sequence>
<keyword evidence="5" id="KW-1185">Reference proteome</keyword>
<evidence type="ECO:0000313" key="5">
    <source>
        <dbReference type="Proteomes" id="UP000184603"/>
    </source>
</evidence>
<feature type="coiled-coil region" evidence="1">
    <location>
        <begin position="9"/>
        <end position="50"/>
    </location>
</feature>
<dbReference type="SUPFAM" id="SSF53448">
    <property type="entry name" value="Nucleotide-diphospho-sugar transferases"/>
    <property type="match status" value="2"/>
</dbReference>